<evidence type="ECO:0000313" key="2">
    <source>
        <dbReference type="Proteomes" id="UP000542342"/>
    </source>
</evidence>
<accession>A0A7V8VH27</accession>
<dbReference type="RefSeq" id="WP_194539789.1">
    <property type="nucleotide sequence ID" value="NZ_JACEFB010000023.1"/>
</dbReference>
<reference evidence="1 2" key="1">
    <citation type="submission" date="2020-07" db="EMBL/GenBank/DDBJ databases">
        <title>Thermogemmata thermophila gen. nov., sp. nov., a novel moderate thermophilic planctomycete from a Kamchatka hot spring.</title>
        <authorList>
            <person name="Elcheninov A.G."/>
            <person name="Podosokorskaya O.A."/>
            <person name="Kovaleva O.L."/>
            <person name="Novikov A."/>
            <person name="Bonch-Osmolovskaya E.A."/>
            <person name="Toshchakov S.V."/>
            <person name="Kublanov I.V."/>
        </authorList>
    </citation>
    <scope>NUCLEOTIDE SEQUENCE [LARGE SCALE GENOMIC DNA]</scope>
    <source>
        <strain evidence="1 2">2918</strain>
    </source>
</reference>
<sequence>MNGEGEVMSWELSRRAFLGWSTGCVGSLWPGLSWGGGGEPRAEGCLFLHLVGGPPHLDTFDPKPEAPSEYRGPFGVIRSRVPGVYVSELLPGVAWRLDRIALVRSVYHDGPPVHECGMQLLHSGRLFRDGSAWPAVGAVWSYLQGERRLGWAGRYAVLPYPAVDTGIAVDQGFGGGFLSPPLQAQRERLTGGTREDSRYGSTAFGRLCRRAVERLLRQPRSFLTITMYETVFDTLSWDCHGSGGALRTNLRDIGRQVAPAFDQAFSALLDDLDQTGLLERTLVVATGEFGRTPRVNAHGGRDHWAGVWTALLAGAGIRGGAVIGRSDAHGIEPAERPVRAEELAATILYALGVPPDAVLPGPDGLPVPAYPAAPLRELWS</sequence>
<dbReference type="EMBL" id="JACEFB010000023">
    <property type="protein sequence ID" value="MBA2227925.1"/>
    <property type="molecule type" value="Genomic_DNA"/>
</dbReference>
<dbReference type="InterPro" id="IPR010869">
    <property type="entry name" value="DUF1501"/>
</dbReference>
<organism evidence="1 2">
    <name type="scientific">Thermogemmata fonticola</name>
    <dbReference type="NCBI Taxonomy" id="2755323"/>
    <lineage>
        <taxon>Bacteria</taxon>
        <taxon>Pseudomonadati</taxon>
        <taxon>Planctomycetota</taxon>
        <taxon>Planctomycetia</taxon>
        <taxon>Gemmatales</taxon>
        <taxon>Gemmataceae</taxon>
        <taxon>Thermogemmata</taxon>
    </lineage>
</organism>
<name>A0A7V8VH27_9BACT</name>
<keyword evidence="2" id="KW-1185">Reference proteome</keyword>
<dbReference type="InterPro" id="IPR017850">
    <property type="entry name" value="Alkaline_phosphatase_core_sf"/>
</dbReference>
<dbReference type="PANTHER" id="PTHR43737:SF1">
    <property type="entry name" value="DUF1501 DOMAIN-CONTAINING PROTEIN"/>
    <property type="match status" value="1"/>
</dbReference>
<protein>
    <submittedName>
        <fullName evidence="1">DUF1501 domain-containing protein</fullName>
    </submittedName>
</protein>
<proteinExistence type="predicted"/>
<comment type="caution">
    <text evidence="1">The sequence shown here is derived from an EMBL/GenBank/DDBJ whole genome shotgun (WGS) entry which is preliminary data.</text>
</comment>
<evidence type="ECO:0000313" key="1">
    <source>
        <dbReference type="EMBL" id="MBA2227925.1"/>
    </source>
</evidence>
<dbReference type="AlphaFoldDB" id="A0A7V8VH27"/>
<dbReference type="Pfam" id="PF07394">
    <property type="entry name" value="DUF1501"/>
    <property type="match status" value="2"/>
</dbReference>
<dbReference type="SUPFAM" id="SSF53649">
    <property type="entry name" value="Alkaline phosphatase-like"/>
    <property type="match status" value="1"/>
</dbReference>
<dbReference type="Gene3D" id="3.40.720.10">
    <property type="entry name" value="Alkaline Phosphatase, subunit A"/>
    <property type="match status" value="1"/>
</dbReference>
<dbReference type="Proteomes" id="UP000542342">
    <property type="component" value="Unassembled WGS sequence"/>
</dbReference>
<gene>
    <name evidence="1" type="ORF">H0921_17330</name>
</gene>
<dbReference type="PANTHER" id="PTHR43737">
    <property type="entry name" value="BLL7424 PROTEIN"/>
    <property type="match status" value="1"/>
</dbReference>